<dbReference type="SMART" id="SM00331">
    <property type="entry name" value="PP2C_SIG"/>
    <property type="match status" value="1"/>
</dbReference>
<dbReference type="Pfam" id="PF08447">
    <property type="entry name" value="PAS_3"/>
    <property type="match status" value="1"/>
</dbReference>
<reference evidence="5" key="1">
    <citation type="journal article" date="2014" name="Int. J. Syst. Evol. Microbiol.">
        <title>Complete genome sequence of Corynebacterium casei LMG S-19264T (=DSM 44701T), isolated from a smear-ripened cheese.</title>
        <authorList>
            <consortium name="US DOE Joint Genome Institute (JGI-PGF)"/>
            <person name="Walter F."/>
            <person name="Albersmeier A."/>
            <person name="Kalinowski J."/>
            <person name="Ruckert C."/>
        </authorList>
    </citation>
    <scope>NUCLEOTIDE SEQUENCE</scope>
    <source>
        <strain evidence="5">CGMCC 4.7368</strain>
    </source>
</reference>
<keyword evidence="2" id="KW-0175">Coiled coil</keyword>
<feature type="coiled-coil region" evidence="2">
    <location>
        <begin position="541"/>
        <end position="568"/>
    </location>
</feature>
<dbReference type="InterPro" id="IPR005561">
    <property type="entry name" value="ANTAR"/>
</dbReference>
<dbReference type="Pfam" id="PF03861">
    <property type="entry name" value="ANTAR"/>
    <property type="match status" value="1"/>
</dbReference>
<evidence type="ECO:0000256" key="1">
    <source>
        <dbReference type="ARBA" id="ARBA00022801"/>
    </source>
</evidence>
<keyword evidence="6" id="KW-1185">Reference proteome</keyword>
<organism evidence="5 6">
    <name type="scientific">Nonomuraea cavernae</name>
    <dbReference type="NCBI Taxonomy" id="2045107"/>
    <lineage>
        <taxon>Bacteria</taxon>
        <taxon>Bacillati</taxon>
        <taxon>Actinomycetota</taxon>
        <taxon>Actinomycetes</taxon>
        <taxon>Streptosporangiales</taxon>
        <taxon>Streptosporangiaceae</taxon>
        <taxon>Nonomuraea</taxon>
    </lineage>
</organism>
<dbReference type="InterPro" id="IPR001932">
    <property type="entry name" value="PPM-type_phosphatase-like_dom"/>
</dbReference>
<dbReference type="InterPro" id="IPR013655">
    <property type="entry name" value="PAS_fold_3"/>
</dbReference>
<dbReference type="Gene3D" id="1.10.10.10">
    <property type="entry name" value="Winged helix-like DNA-binding domain superfamily/Winged helix DNA-binding domain"/>
    <property type="match status" value="1"/>
</dbReference>
<dbReference type="Gene3D" id="2.10.70.100">
    <property type="match status" value="1"/>
</dbReference>
<dbReference type="RefSeq" id="WP_189122015.1">
    <property type="nucleotide sequence ID" value="NZ_BMNH01000001.1"/>
</dbReference>
<dbReference type="SUPFAM" id="SSF55785">
    <property type="entry name" value="PYP-like sensor domain (PAS domain)"/>
    <property type="match status" value="1"/>
</dbReference>
<dbReference type="PROSITE" id="PS50921">
    <property type="entry name" value="ANTAR"/>
    <property type="match status" value="1"/>
</dbReference>
<dbReference type="Gene3D" id="3.60.40.10">
    <property type="entry name" value="PPM-type phosphatase domain"/>
    <property type="match status" value="1"/>
</dbReference>
<evidence type="ECO:0000256" key="2">
    <source>
        <dbReference type="SAM" id="Coils"/>
    </source>
</evidence>
<dbReference type="InterPro" id="IPR036457">
    <property type="entry name" value="PPM-type-like_dom_sf"/>
</dbReference>
<dbReference type="SUPFAM" id="SSF55781">
    <property type="entry name" value="GAF domain-like"/>
    <property type="match status" value="1"/>
</dbReference>
<evidence type="ECO:0000313" key="5">
    <source>
        <dbReference type="EMBL" id="GGO60934.1"/>
    </source>
</evidence>
<dbReference type="SUPFAM" id="SSF81606">
    <property type="entry name" value="PP2C-like"/>
    <property type="match status" value="1"/>
</dbReference>
<accession>A0A918DEV3</accession>
<sequence>MNIPQQPVDSALLAYQLTEAPADTNVSRLAATIQRLRREIEEAQHAAEGRALIELAKGVLIERLRCGVAKAAQQLATLAEQAGVTQLELAADIINQAAQDRISEVVREFLTAAEAGTATPGASDVAIRLRAAESGALKAPDTQAVAESLLEHALAPLGATAVAVWEAGPDASFTLVGYAGFSEEEARRWRYVPPGVVTPARRALVERQAVWMEGIGDGGLPSIGQRETAGGRVTVPAGTGGRVMGVLEIAWPHPLPPQPPQIRKQIEALAELCAHTLDTPMRQEHEPRVLPELIDLADALPDPALVLRPHLDADGRLTDFRVHHTNSHFVDPAGRPRSVVTGSLLLEAYPLAAVDDGLFTKIEYVHATGEPFRSEQMMLTALVDQVPLPSVAGISITRHGDNVLLIWRIQDEAARLASILQHAQRLGRIGGFEENTLTGEITWNGQLYALYGMESGEQPIPLDRLADHAHPDDGVAIGRFLATVLHHRRSASTAFRLQRPDGITRQIRVVAEPVFDADNRLVAVRGAYQDISSQHWTEVALAATRDQLAETEQQVAEQNRLALRLQHAIMPASREPIEISGLNIAVRYRPAEKEHLVGGDWYDVVMLPSKQILISVGDVAGHGIKAATVMVVLRNALRGLAVTGAGPAQLMTWLNLVAHYLTDTVTATAILGLYDPETRVLRWARAGHLPPILVRQGDAEELDLLRGILLGAISESDYVEGEIQLTPGDILLMYTDGLIERRDQALQHSQEQLLHTARHSTETLERRLDYLLTHNNSDTDDDTCIVGIQLH</sequence>
<evidence type="ECO:0000259" key="3">
    <source>
        <dbReference type="PROSITE" id="PS50113"/>
    </source>
</evidence>
<dbReference type="CDD" id="cd00130">
    <property type="entry name" value="PAS"/>
    <property type="match status" value="1"/>
</dbReference>
<dbReference type="InterPro" id="IPR000014">
    <property type="entry name" value="PAS"/>
</dbReference>
<dbReference type="InterPro" id="IPR052016">
    <property type="entry name" value="Bact_Sigma-Reg"/>
</dbReference>
<dbReference type="SMART" id="SM01012">
    <property type="entry name" value="ANTAR"/>
    <property type="match status" value="1"/>
</dbReference>
<proteinExistence type="predicted"/>
<dbReference type="InterPro" id="IPR036388">
    <property type="entry name" value="WH-like_DNA-bd_sf"/>
</dbReference>
<keyword evidence="1" id="KW-0378">Hydrolase</keyword>
<dbReference type="Proteomes" id="UP000646523">
    <property type="component" value="Unassembled WGS sequence"/>
</dbReference>
<dbReference type="InterPro" id="IPR011006">
    <property type="entry name" value="CheY-like_superfamily"/>
</dbReference>
<dbReference type="InterPro" id="IPR000700">
    <property type="entry name" value="PAS-assoc_C"/>
</dbReference>
<comment type="caution">
    <text evidence="5">The sequence shown here is derived from an EMBL/GenBank/DDBJ whole genome shotgun (WGS) entry which is preliminary data.</text>
</comment>
<dbReference type="PANTHER" id="PTHR43156:SF2">
    <property type="entry name" value="STAGE II SPORULATION PROTEIN E"/>
    <property type="match status" value="1"/>
</dbReference>
<dbReference type="PROSITE" id="PS50113">
    <property type="entry name" value="PAC"/>
    <property type="match status" value="1"/>
</dbReference>
<evidence type="ECO:0000313" key="6">
    <source>
        <dbReference type="Proteomes" id="UP000646523"/>
    </source>
</evidence>
<feature type="domain" description="ANTAR" evidence="4">
    <location>
        <begin position="33"/>
        <end position="94"/>
    </location>
</feature>
<dbReference type="Pfam" id="PF07228">
    <property type="entry name" value="SpoIIE"/>
    <property type="match status" value="1"/>
</dbReference>
<dbReference type="GO" id="GO:0016791">
    <property type="term" value="F:phosphatase activity"/>
    <property type="evidence" value="ECO:0007669"/>
    <property type="project" value="TreeGrafter"/>
</dbReference>
<gene>
    <name evidence="5" type="ORF">GCM10012289_01970</name>
</gene>
<reference evidence="5" key="2">
    <citation type="submission" date="2020-09" db="EMBL/GenBank/DDBJ databases">
        <authorList>
            <person name="Sun Q."/>
            <person name="Zhou Y."/>
        </authorList>
    </citation>
    <scope>NUCLEOTIDE SEQUENCE</scope>
    <source>
        <strain evidence="5">CGMCC 4.7368</strain>
    </source>
</reference>
<feature type="domain" description="PAC" evidence="3">
    <location>
        <begin position="491"/>
        <end position="543"/>
    </location>
</feature>
<evidence type="ECO:0000259" key="4">
    <source>
        <dbReference type="PROSITE" id="PS50921"/>
    </source>
</evidence>
<dbReference type="AlphaFoldDB" id="A0A918DEV3"/>
<dbReference type="SUPFAM" id="SSF52172">
    <property type="entry name" value="CheY-like"/>
    <property type="match status" value="1"/>
</dbReference>
<dbReference type="Gene3D" id="3.30.450.20">
    <property type="entry name" value="PAS domain"/>
    <property type="match status" value="1"/>
</dbReference>
<feature type="coiled-coil region" evidence="2">
    <location>
        <begin position="26"/>
        <end position="81"/>
    </location>
</feature>
<dbReference type="GO" id="GO:0003723">
    <property type="term" value="F:RNA binding"/>
    <property type="evidence" value="ECO:0007669"/>
    <property type="project" value="InterPro"/>
</dbReference>
<dbReference type="PANTHER" id="PTHR43156">
    <property type="entry name" value="STAGE II SPORULATION PROTEIN E-RELATED"/>
    <property type="match status" value="1"/>
</dbReference>
<dbReference type="EMBL" id="BMNH01000001">
    <property type="protein sequence ID" value="GGO60934.1"/>
    <property type="molecule type" value="Genomic_DNA"/>
</dbReference>
<name>A0A918DEV3_9ACTN</name>
<dbReference type="InterPro" id="IPR035965">
    <property type="entry name" value="PAS-like_dom_sf"/>
</dbReference>
<protein>
    <submittedName>
        <fullName evidence="5">Transcription antitermination regulator</fullName>
    </submittedName>
</protein>